<dbReference type="PANTHER" id="PTHR13159:SF0">
    <property type="entry name" value="RADIAL SPOKE HEAD 6 HOMOLOG A"/>
    <property type="match status" value="1"/>
</dbReference>
<comment type="subcellular location">
    <subcellularLocation>
        <location evidence="1">Cytoplasm</location>
        <location evidence="1">Cytoskeleton</location>
        <location evidence="1">Cilium axoneme</location>
    </subcellularLocation>
</comment>
<organism evidence="7 8">
    <name type="scientific">Pyrocoelia pectoralis</name>
    <dbReference type="NCBI Taxonomy" id="417401"/>
    <lineage>
        <taxon>Eukaryota</taxon>
        <taxon>Metazoa</taxon>
        <taxon>Ecdysozoa</taxon>
        <taxon>Arthropoda</taxon>
        <taxon>Hexapoda</taxon>
        <taxon>Insecta</taxon>
        <taxon>Pterygota</taxon>
        <taxon>Neoptera</taxon>
        <taxon>Endopterygota</taxon>
        <taxon>Coleoptera</taxon>
        <taxon>Polyphaga</taxon>
        <taxon>Elateriformia</taxon>
        <taxon>Elateroidea</taxon>
        <taxon>Lampyridae</taxon>
        <taxon>Lampyrinae</taxon>
        <taxon>Pyrocoelia</taxon>
    </lineage>
</organism>
<dbReference type="AlphaFoldDB" id="A0AAN7ZND4"/>
<dbReference type="PANTHER" id="PTHR13159">
    <property type="entry name" value="RADIAL SPOKEHEAD-RELATED"/>
    <property type="match status" value="1"/>
</dbReference>
<feature type="compositionally biased region" description="Acidic residues" evidence="6">
    <location>
        <begin position="1"/>
        <end position="11"/>
    </location>
</feature>
<dbReference type="Proteomes" id="UP001329430">
    <property type="component" value="Chromosome 2"/>
</dbReference>
<evidence type="ECO:0000313" key="8">
    <source>
        <dbReference type="Proteomes" id="UP001329430"/>
    </source>
</evidence>
<evidence type="ECO:0000256" key="4">
    <source>
        <dbReference type="ARBA" id="ARBA00023212"/>
    </source>
</evidence>
<feature type="region of interest" description="Disordered" evidence="6">
    <location>
        <begin position="340"/>
        <end position="381"/>
    </location>
</feature>
<comment type="caution">
    <text evidence="7">The sequence shown here is derived from an EMBL/GenBank/DDBJ whole genome shotgun (WGS) entry which is preliminary data.</text>
</comment>
<keyword evidence="4" id="KW-0206">Cytoskeleton</keyword>
<evidence type="ECO:0000256" key="3">
    <source>
        <dbReference type="ARBA" id="ARBA00023069"/>
    </source>
</evidence>
<proteinExistence type="predicted"/>
<feature type="compositionally biased region" description="Acidic residues" evidence="6">
    <location>
        <begin position="488"/>
        <end position="503"/>
    </location>
</feature>
<dbReference type="GO" id="GO:0060294">
    <property type="term" value="P:cilium movement involved in cell motility"/>
    <property type="evidence" value="ECO:0007669"/>
    <property type="project" value="InterPro"/>
</dbReference>
<dbReference type="Pfam" id="PF04712">
    <property type="entry name" value="Radial_spoke"/>
    <property type="match status" value="2"/>
</dbReference>
<protein>
    <submittedName>
        <fullName evidence="7">Uncharacterized protein</fullName>
    </submittedName>
</protein>
<reference evidence="7 8" key="1">
    <citation type="journal article" date="2024" name="Insects">
        <title>An Improved Chromosome-Level Genome Assembly of the Firefly Pyrocoelia pectoralis.</title>
        <authorList>
            <person name="Fu X."/>
            <person name="Meyer-Rochow V.B."/>
            <person name="Ballantyne L."/>
            <person name="Zhu X."/>
        </authorList>
    </citation>
    <scope>NUCLEOTIDE SEQUENCE [LARGE SCALE GENOMIC DNA]</scope>
    <source>
        <strain evidence="7">XCY_ONT2</strain>
    </source>
</reference>
<feature type="compositionally biased region" description="Acidic residues" evidence="6">
    <location>
        <begin position="350"/>
        <end position="362"/>
    </location>
</feature>
<sequence>MICDDDEEPQTEDNSSSNLPDTEKEVTAAKLFMQQCSSFTGDNLYDHLSEVLNKILSERPEDVVDFFEEYSRKVKEKRFKTKIDHLEDMFIPPEQYNRAYKIMPLFKKPDNLPESEEEILADMTRNDMLQLSYFFEQSGLGLPKNEMFALLLSMRKLIKTEPVASIRFWGKILGLYKNYFVLEADLKEEECVRRNEVYYVCNEIGDEWVQLPDVTPRQLRVARQIRKSFTGWLAQEILTYPNFPGNEGNYLRAQIARISAGTQISPLGFYTFKPGGGGGEEEEEEEEEAEGEEGEGPRMKTNCFENRRYEPPPTGDLLDNSMSFWVHHILHILPQGRTSWWNPNPKVDTGEEAEGEEEEDEEKQAAAGPEPEIGPPLLTPLSEDASLDAVPAWSVRISSNILPEYALVVVRSNLWPGAYCFTTQGKIFHNLYIGFGHKHVAQNFTPLPLPFVEQDYLIGPEIMEMTDPTGAEEEQWRIDHLPKLPPAEEGEEEGELEEEEEEY</sequence>
<evidence type="ECO:0000256" key="2">
    <source>
        <dbReference type="ARBA" id="ARBA00022490"/>
    </source>
</evidence>
<feature type="region of interest" description="Disordered" evidence="6">
    <location>
        <begin position="269"/>
        <end position="312"/>
    </location>
</feature>
<name>A0AAN7ZND4_9COLE</name>
<dbReference type="GO" id="GO:0035082">
    <property type="term" value="P:axoneme assembly"/>
    <property type="evidence" value="ECO:0007669"/>
    <property type="project" value="TreeGrafter"/>
</dbReference>
<keyword evidence="5" id="KW-0966">Cell projection</keyword>
<evidence type="ECO:0000313" key="7">
    <source>
        <dbReference type="EMBL" id="KAK5648877.1"/>
    </source>
</evidence>
<feature type="region of interest" description="Disordered" evidence="6">
    <location>
        <begin position="479"/>
        <end position="503"/>
    </location>
</feature>
<keyword evidence="2" id="KW-0963">Cytoplasm</keyword>
<evidence type="ECO:0000256" key="1">
    <source>
        <dbReference type="ARBA" id="ARBA00004430"/>
    </source>
</evidence>
<evidence type="ECO:0000256" key="5">
    <source>
        <dbReference type="ARBA" id="ARBA00023273"/>
    </source>
</evidence>
<evidence type="ECO:0000256" key="6">
    <source>
        <dbReference type="SAM" id="MobiDB-lite"/>
    </source>
</evidence>
<feature type="region of interest" description="Disordered" evidence="6">
    <location>
        <begin position="1"/>
        <end position="21"/>
    </location>
</feature>
<feature type="compositionally biased region" description="Acidic residues" evidence="6">
    <location>
        <begin position="279"/>
        <end position="294"/>
    </location>
</feature>
<keyword evidence="8" id="KW-1185">Reference proteome</keyword>
<keyword evidence="3" id="KW-0969">Cilium</keyword>
<dbReference type="InterPro" id="IPR006802">
    <property type="entry name" value="Radial_spoke"/>
</dbReference>
<accession>A0AAN7ZND4</accession>
<dbReference type="GO" id="GO:0001534">
    <property type="term" value="C:radial spoke"/>
    <property type="evidence" value="ECO:0007669"/>
    <property type="project" value="InterPro"/>
</dbReference>
<dbReference type="EMBL" id="JAVRBK010000002">
    <property type="protein sequence ID" value="KAK5648877.1"/>
    <property type="molecule type" value="Genomic_DNA"/>
</dbReference>
<dbReference type="CDD" id="cd22963">
    <property type="entry name" value="DD_CrRSP4-like"/>
    <property type="match status" value="1"/>
</dbReference>
<gene>
    <name evidence="7" type="ORF">RI129_003769</name>
</gene>